<accession>A0ACB9I4D7</accession>
<name>A0ACB9I4D7_9ASTR</name>
<gene>
    <name evidence="1" type="ORF">L1987_30492</name>
</gene>
<keyword evidence="2" id="KW-1185">Reference proteome</keyword>
<organism evidence="1 2">
    <name type="scientific">Smallanthus sonchifolius</name>
    <dbReference type="NCBI Taxonomy" id="185202"/>
    <lineage>
        <taxon>Eukaryota</taxon>
        <taxon>Viridiplantae</taxon>
        <taxon>Streptophyta</taxon>
        <taxon>Embryophyta</taxon>
        <taxon>Tracheophyta</taxon>
        <taxon>Spermatophyta</taxon>
        <taxon>Magnoliopsida</taxon>
        <taxon>eudicotyledons</taxon>
        <taxon>Gunneridae</taxon>
        <taxon>Pentapetalae</taxon>
        <taxon>asterids</taxon>
        <taxon>campanulids</taxon>
        <taxon>Asterales</taxon>
        <taxon>Asteraceae</taxon>
        <taxon>Asteroideae</taxon>
        <taxon>Heliantheae alliance</taxon>
        <taxon>Millerieae</taxon>
        <taxon>Smallanthus</taxon>
    </lineage>
</organism>
<dbReference type="Proteomes" id="UP001056120">
    <property type="component" value="Linkage Group LG10"/>
</dbReference>
<evidence type="ECO:0000313" key="1">
    <source>
        <dbReference type="EMBL" id="KAI3802360.1"/>
    </source>
</evidence>
<protein>
    <submittedName>
        <fullName evidence="1">Uncharacterized protein</fullName>
    </submittedName>
</protein>
<evidence type="ECO:0000313" key="2">
    <source>
        <dbReference type="Proteomes" id="UP001056120"/>
    </source>
</evidence>
<comment type="caution">
    <text evidence="1">The sequence shown here is derived from an EMBL/GenBank/DDBJ whole genome shotgun (WGS) entry which is preliminary data.</text>
</comment>
<reference evidence="2" key="1">
    <citation type="journal article" date="2022" name="Mol. Ecol. Resour.">
        <title>The genomes of chicory, endive, great burdock and yacon provide insights into Asteraceae palaeo-polyploidization history and plant inulin production.</title>
        <authorList>
            <person name="Fan W."/>
            <person name="Wang S."/>
            <person name="Wang H."/>
            <person name="Wang A."/>
            <person name="Jiang F."/>
            <person name="Liu H."/>
            <person name="Zhao H."/>
            <person name="Xu D."/>
            <person name="Zhang Y."/>
        </authorList>
    </citation>
    <scope>NUCLEOTIDE SEQUENCE [LARGE SCALE GENOMIC DNA]</scope>
    <source>
        <strain evidence="2">cv. Yunnan</strain>
    </source>
</reference>
<sequence length="548" mass="61708">MSTSSLAIPSLHHRNLDTHTTFSNYNMIHYLNLDTPKTFRCHRTTVIRPITASKDSIPPLSATSADIAPTVTVTTNTTTNLPLRPIPGSYGIPFYQPLKDRFEYFYAPGGREEYFKSRAQKHQSTVFRANMPPGPFISNNPNVVVLLDAKSFPTLFDVSKVEKKDLFTGTYMPSTDLTGGHRVLSYLDPSEPKHAPLKNMVFFMLKSSIKRILPEFESTYNELFNDLESELAQKGKAFFNDAGEQAAFRFLGRTYLQTNPEETHIGKDGPKLISTWVLFNLGPLLRIGLPWFVEEPVLHTFRLPPALIKKNYNKLYDFFESFSSPIIQHAESLGISKDEAVHNILFTICFNTFGGIKILFPNTLKWIGRAGTNLHTQLAAEIRAAVKNYGGGKVTMAAMEHMPLMKSVVYECLRIEPPVALQYGKAKRDMTIESHDAVFKVKEGEMLFGYQPFATKDPRVFDRAEEFVPDRFVGDGEELLKYVTWSNGPETEGPTVGNKQCAGKDFVVLITRLFVVELFRRYDSFDIEVAASPLGAKVTLTSLKRARG</sequence>
<proteinExistence type="predicted"/>
<reference evidence="1 2" key="2">
    <citation type="journal article" date="2022" name="Mol. Ecol. Resour.">
        <title>The genomes of chicory, endive, great burdock and yacon provide insights into Asteraceae paleo-polyploidization history and plant inulin production.</title>
        <authorList>
            <person name="Fan W."/>
            <person name="Wang S."/>
            <person name="Wang H."/>
            <person name="Wang A."/>
            <person name="Jiang F."/>
            <person name="Liu H."/>
            <person name="Zhao H."/>
            <person name="Xu D."/>
            <person name="Zhang Y."/>
        </authorList>
    </citation>
    <scope>NUCLEOTIDE SEQUENCE [LARGE SCALE GENOMIC DNA]</scope>
    <source>
        <strain evidence="2">cv. Yunnan</strain>
        <tissue evidence="1">Leaves</tissue>
    </source>
</reference>
<dbReference type="EMBL" id="CM042027">
    <property type="protein sequence ID" value="KAI3802360.1"/>
    <property type="molecule type" value="Genomic_DNA"/>
</dbReference>